<gene>
    <name evidence="2" type="ORF">KIL84_004374</name>
</gene>
<organism evidence="2 3">
    <name type="scientific">Mauremys mutica</name>
    <name type="common">yellowpond turtle</name>
    <dbReference type="NCBI Taxonomy" id="74926"/>
    <lineage>
        <taxon>Eukaryota</taxon>
        <taxon>Metazoa</taxon>
        <taxon>Chordata</taxon>
        <taxon>Craniata</taxon>
        <taxon>Vertebrata</taxon>
        <taxon>Euteleostomi</taxon>
        <taxon>Archelosauria</taxon>
        <taxon>Testudinata</taxon>
        <taxon>Testudines</taxon>
        <taxon>Cryptodira</taxon>
        <taxon>Durocryptodira</taxon>
        <taxon>Testudinoidea</taxon>
        <taxon>Geoemydidae</taxon>
        <taxon>Geoemydinae</taxon>
        <taxon>Mauremys</taxon>
    </lineage>
</organism>
<protein>
    <submittedName>
        <fullName evidence="2">Uncharacterized protein</fullName>
    </submittedName>
</protein>
<feature type="region of interest" description="Disordered" evidence="1">
    <location>
        <begin position="1"/>
        <end position="121"/>
    </location>
</feature>
<evidence type="ECO:0000313" key="3">
    <source>
        <dbReference type="Proteomes" id="UP000827986"/>
    </source>
</evidence>
<name>A0A9D3XNH0_9SAUR</name>
<comment type="caution">
    <text evidence="2">The sequence shown here is derived from an EMBL/GenBank/DDBJ whole genome shotgun (WGS) entry which is preliminary data.</text>
</comment>
<feature type="compositionally biased region" description="Basic residues" evidence="1">
    <location>
        <begin position="66"/>
        <end position="76"/>
    </location>
</feature>
<proteinExistence type="predicted"/>
<dbReference type="AlphaFoldDB" id="A0A9D3XNH0"/>
<evidence type="ECO:0000313" key="2">
    <source>
        <dbReference type="EMBL" id="KAH1182882.1"/>
    </source>
</evidence>
<evidence type="ECO:0000256" key="1">
    <source>
        <dbReference type="SAM" id="MobiDB-lite"/>
    </source>
</evidence>
<dbReference type="EMBL" id="JAHDVG010000466">
    <property type="protein sequence ID" value="KAH1182882.1"/>
    <property type="molecule type" value="Genomic_DNA"/>
</dbReference>
<sequence length="327" mass="33799">MCSAQHHPIWPRPLGATGPGARSAGGERETLAGLARAAGGHRPRWAVASAVPCQEEQPKEAPGGRGAKRARSRQARRAQGTAGDRCEGRKGKNQPPPESRARAAGAKPAPACPEGNGGGEGCAEPRAGGSRLPPSLLLFVCARVRAANLRFLLLLCAVRCRDFLSPPPARWAGAAAARTLPCVDPSSSERRAPAPGLGSGRACSRGHARSSLPTGTGRGRGAGRKGSSVCPRSGRGRAQERAAPLLSRGRRNMRLGTRQSGARPVSPVRSAVPGRAGGRGEVAMNEKSRSALHGGAVSPAPPPAQQRQRQWRGGGEFDPASLSSIFC</sequence>
<dbReference type="Proteomes" id="UP000827986">
    <property type="component" value="Unassembled WGS sequence"/>
</dbReference>
<keyword evidence="3" id="KW-1185">Reference proteome</keyword>
<accession>A0A9D3XNH0</accession>
<reference evidence="2" key="1">
    <citation type="submission" date="2021-09" db="EMBL/GenBank/DDBJ databases">
        <title>The genome of Mauremys mutica provides insights into the evolution of semi-aquatic lifestyle.</title>
        <authorList>
            <person name="Gong S."/>
            <person name="Gao Y."/>
        </authorList>
    </citation>
    <scope>NUCLEOTIDE SEQUENCE</scope>
    <source>
        <strain evidence="2">MM-2020</strain>
        <tissue evidence="2">Muscle</tissue>
    </source>
</reference>
<feature type="region of interest" description="Disordered" evidence="1">
    <location>
        <begin position="181"/>
        <end position="327"/>
    </location>
</feature>